<dbReference type="Pfam" id="PF00458">
    <property type="entry name" value="WHEP-TRS"/>
    <property type="match status" value="1"/>
</dbReference>
<dbReference type="AlphaFoldDB" id="T1JAR2"/>
<dbReference type="Pfam" id="PF19303">
    <property type="entry name" value="Anticodon_3"/>
    <property type="match status" value="1"/>
</dbReference>
<dbReference type="CDD" id="cd00939">
    <property type="entry name" value="MetRS_RNA"/>
    <property type="match status" value="1"/>
</dbReference>
<dbReference type="InterPro" id="IPR041598">
    <property type="entry name" value="MARS_N"/>
</dbReference>
<dbReference type="InterPro" id="IPR009068">
    <property type="entry name" value="uS15_NS1_RNA-bd_sf"/>
</dbReference>
<dbReference type="Proteomes" id="UP000014500">
    <property type="component" value="Unassembled WGS sequence"/>
</dbReference>
<dbReference type="InterPro" id="IPR041872">
    <property type="entry name" value="Anticodon_Met"/>
</dbReference>
<comment type="catalytic activity">
    <reaction evidence="12">
        <text>tRNA(Met) + L-methionine + ATP = L-methionyl-tRNA(Met) + AMP + diphosphate</text>
        <dbReference type="Rhea" id="RHEA:13481"/>
        <dbReference type="Rhea" id="RHEA-COMP:9667"/>
        <dbReference type="Rhea" id="RHEA-COMP:9698"/>
        <dbReference type="ChEBI" id="CHEBI:30616"/>
        <dbReference type="ChEBI" id="CHEBI:33019"/>
        <dbReference type="ChEBI" id="CHEBI:57844"/>
        <dbReference type="ChEBI" id="CHEBI:78442"/>
        <dbReference type="ChEBI" id="CHEBI:78530"/>
        <dbReference type="ChEBI" id="CHEBI:456215"/>
        <dbReference type="EC" id="6.1.1.10"/>
    </reaction>
</comment>
<evidence type="ECO:0000256" key="9">
    <source>
        <dbReference type="ARBA" id="ARBA00022917"/>
    </source>
</evidence>
<dbReference type="SUPFAM" id="SSF57770">
    <property type="entry name" value="Methionyl-tRNA synthetase (MetRS), Zn-domain"/>
    <property type="match status" value="1"/>
</dbReference>
<evidence type="ECO:0000256" key="3">
    <source>
        <dbReference type="ARBA" id="ARBA00018335"/>
    </source>
</evidence>
<dbReference type="Gene3D" id="1.20.1050.10">
    <property type="match status" value="1"/>
</dbReference>
<keyword evidence="5 13" id="KW-0436">Ligase</keyword>
<dbReference type="InterPro" id="IPR000738">
    <property type="entry name" value="WHEP-TRS_dom"/>
</dbReference>
<dbReference type="CDD" id="cd07957">
    <property type="entry name" value="Anticodon_Ia_Met"/>
    <property type="match status" value="1"/>
</dbReference>
<evidence type="ECO:0000256" key="2">
    <source>
        <dbReference type="ARBA" id="ARBA00012838"/>
    </source>
</evidence>
<dbReference type="Pfam" id="PF18485">
    <property type="entry name" value="GST_N_5"/>
    <property type="match status" value="1"/>
</dbReference>
<dbReference type="PROSITE" id="PS50405">
    <property type="entry name" value="GST_CTER"/>
    <property type="match status" value="1"/>
</dbReference>
<keyword evidence="6 13" id="KW-0547">Nucleotide-binding</keyword>
<dbReference type="SUPFAM" id="SSF52374">
    <property type="entry name" value="Nucleotidylyl transferase"/>
    <property type="match status" value="1"/>
</dbReference>
<dbReference type="PANTHER" id="PTHR45765:SF1">
    <property type="entry name" value="METHIONINE--TRNA LIGASE, CYTOPLASMIC"/>
    <property type="match status" value="1"/>
</dbReference>
<organism evidence="17 18">
    <name type="scientific">Strigamia maritima</name>
    <name type="common">European centipede</name>
    <name type="synonym">Geophilus maritimus</name>
    <dbReference type="NCBI Taxonomy" id="126957"/>
    <lineage>
        <taxon>Eukaryota</taxon>
        <taxon>Metazoa</taxon>
        <taxon>Ecdysozoa</taxon>
        <taxon>Arthropoda</taxon>
        <taxon>Myriapoda</taxon>
        <taxon>Chilopoda</taxon>
        <taxon>Pleurostigmophora</taxon>
        <taxon>Geophilomorpha</taxon>
        <taxon>Linotaeniidae</taxon>
        <taxon>Strigamia</taxon>
    </lineage>
</organism>
<name>T1JAR2_STRMM</name>
<evidence type="ECO:0000313" key="18">
    <source>
        <dbReference type="Proteomes" id="UP000014500"/>
    </source>
</evidence>
<reference evidence="18" key="1">
    <citation type="submission" date="2011-05" db="EMBL/GenBank/DDBJ databases">
        <authorList>
            <person name="Richards S.R."/>
            <person name="Qu J."/>
            <person name="Jiang H."/>
            <person name="Jhangiani S.N."/>
            <person name="Agravi P."/>
            <person name="Goodspeed R."/>
            <person name="Gross S."/>
            <person name="Mandapat C."/>
            <person name="Jackson L."/>
            <person name="Mathew T."/>
            <person name="Pu L."/>
            <person name="Thornton R."/>
            <person name="Saada N."/>
            <person name="Wilczek-Boney K.B."/>
            <person name="Lee S."/>
            <person name="Kovar C."/>
            <person name="Wu Y."/>
            <person name="Scherer S.E."/>
            <person name="Worley K.C."/>
            <person name="Muzny D.M."/>
            <person name="Gibbs R."/>
        </authorList>
    </citation>
    <scope>NUCLEOTIDE SEQUENCE</scope>
    <source>
        <strain evidence="18">Brora</strain>
    </source>
</reference>
<dbReference type="SUPFAM" id="SSF47060">
    <property type="entry name" value="S15/NS1 RNA-binding domain"/>
    <property type="match status" value="1"/>
</dbReference>
<dbReference type="Pfam" id="PF09334">
    <property type="entry name" value="tRNA-synt_1g"/>
    <property type="match status" value="1"/>
</dbReference>
<dbReference type="PROSITE" id="PS51185">
    <property type="entry name" value="WHEP_TRS_2"/>
    <property type="match status" value="1"/>
</dbReference>
<dbReference type="GO" id="GO:0004825">
    <property type="term" value="F:methionine-tRNA ligase activity"/>
    <property type="evidence" value="ECO:0007669"/>
    <property type="project" value="UniProtKB-EC"/>
</dbReference>
<dbReference type="PhylomeDB" id="T1JAR2"/>
<protein>
    <recommendedName>
        <fullName evidence="3">Methionine--tRNA ligase, cytoplasmic</fullName>
        <ecNumber evidence="2">6.1.1.10</ecNumber>
    </recommendedName>
    <alternativeName>
        <fullName evidence="11">Methionyl-tRNA synthetase</fullName>
    </alternativeName>
</protein>
<feature type="compositionally biased region" description="Basic and acidic residues" evidence="14">
    <location>
        <begin position="220"/>
        <end position="237"/>
    </location>
</feature>
<feature type="domain" description="GST C-terminal" evidence="15">
    <location>
        <begin position="72"/>
        <end position="196"/>
    </location>
</feature>
<dbReference type="CDD" id="cd00814">
    <property type="entry name" value="MetRS_core"/>
    <property type="match status" value="1"/>
</dbReference>
<dbReference type="SMART" id="SM00991">
    <property type="entry name" value="WHEP-TRS"/>
    <property type="match status" value="1"/>
</dbReference>
<dbReference type="GO" id="GO:0005829">
    <property type="term" value="C:cytosol"/>
    <property type="evidence" value="ECO:0007669"/>
    <property type="project" value="TreeGrafter"/>
</dbReference>
<evidence type="ECO:0000256" key="13">
    <source>
        <dbReference type="RuleBase" id="RU363039"/>
    </source>
</evidence>
<keyword evidence="18" id="KW-1185">Reference proteome</keyword>
<dbReference type="Gene3D" id="1.10.730.10">
    <property type="entry name" value="Isoleucyl-tRNA Synthetase, Domain 1"/>
    <property type="match status" value="1"/>
</dbReference>
<keyword evidence="4" id="KW-0963">Cytoplasm</keyword>
<dbReference type="SUPFAM" id="SSF47616">
    <property type="entry name" value="GST C-terminal domain-like"/>
    <property type="match status" value="1"/>
</dbReference>
<dbReference type="GO" id="GO:0017101">
    <property type="term" value="C:aminoacyl-tRNA synthetase multienzyme complex"/>
    <property type="evidence" value="ECO:0007669"/>
    <property type="project" value="TreeGrafter"/>
</dbReference>
<dbReference type="NCBIfam" id="TIGR00398">
    <property type="entry name" value="metG"/>
    <property type="match status" value="1"/>
</dbReference>
<dbReference type="PRINTS" id="PR01041">
    <property type="entry name" value="TRNASYNTHMET"/>
</dbReference>
<dbReference type="InterPro" id="IPR014729">
    <property type="entry name" value="Rossmann-like_a/b/a_fold"/>
</dbReference>
<dbReference type="SUPFAM" id="SSF47323">
    <property type="entry name" value="Anticodon-binding domain of a subclass of class I aminoacyl-tRNA synthetases"/>
    <property type="match status" value="1"/>
</dbReference>
<comment type="subcellular location">
    <subcellularLocation>
        <location evidence="1">Cytoplasm</location>
    </subcellularLocation>
</comment>
<dbReference type="EMBL" id="JH432003">
    <property type="status" value="NOT_ANNOTATED_CDS"/>
    <property type="molecule type" value="Genomic_DNA"/>
</dbReference>
<comment type="similarity">
    <text evidence="13">Belongs to the class-I aminoacyl-tRNA synthetase family.</text>
</comment>
<keyword evidence="10 13" id="KW-0030">Aminoacyl-tRNA synthetase</keyword>
<dbReference type="FunFam" id="2.20.28.20:FF:000001">
    <property type="entry name" value="Methionine--tRNA ligase"/>
    <property type="match status" value="1"/>
</dbReference>
<evidence type="ECO:0000313" key="17">
    <source>
        <dbReference type="EnsemblMetazoa" id="SMAR010833-PA"/>
    </source>
</evidence>
<feature type="domain" description="WHEP-TRS" evidence="16">
    <location>
        <begin position="815"/>
        <end position="861"/>
    </location>
</feature>
<dbReference type="STRING" id="126957.T1JAR2"/>
<sequence>MQLIIDPDNYLSLKPLLALRVLNLCDVQITKRKTDVDDYLIFTNPPLLELDDESVLFSPNVIASYLMVKKNENLDDMKLDGWLEWESSYLEPHSLKILTHIYHSTKVDSTILDGFSKCLQTLEETISTKNFICLNEITQADIVIWSTIYPFLTDKKLSELYLKSYDNIQRWFNGLWTLESFKSTLETHFKGKYMDVLKKSVCAMPLPLLPKDVAAKVSREDSKTVTRQTSSEKRISEAAEEDHELTFSPQEVSAVYESWLHGRQNAPPPREIIHPIYCRLRNYNTLYICGTDEYGTATETKAIEEGLTPKEICDKYHKLHSEIYEWFEISFDYFGRTTTQQQTQISQEIFWRLHRNGHLIEDSTNQLLCEKCCRFLADRFVEGTCPLCGYEDARGDQCDACGKLINAIELKSPRCKLCLTQPVVKSSNHLFINLPQLEDKLQKWFEKASEAGIWTTNAKMIVNSWLKEGLKPRCITRDLKWGTPVPLEGFTDKVFYVWFDAPIGYFSITANYTSEWEKWWKNPKQVQLYQFMAKDNVPFHGLIFPSTEIGADDNYTIVNHLIATEYLNYEDGKFSKSRGVGVFGDQAKDVGIPADIWRFYLLYTRPETQDSAFCWSDLMLKNNSELLNNLGNFINRCLTFLSNNFDGVIPEMNLNEDDKLFLAFTTHQLNGYLDALERARLREAVRNILNISRRGNQLIQNNKPWVLIKGDADDKFAGRPYMPKMSRTIQEQLAAPVECNVLLTSIVCYLPAGHKIGKPVPLFQKLEIQRIEELKKQFAGKSASRETTPPVPPERKIANSIIQDGHILNCVQKLSPDELKEAIASQGNIVRQLKAVKGDKKKIDEEVAKLLNLKRQLQVIG</sequence>
<dbReference type="InterPro" id="IPR014758">
    <property type="entry name" value="Met-tRNA_synth"/>
</dbReference>
<dbReference type="Gene3D" id="2.20.28.20">
    <property type="entry name" value="Methionyl-tRNA synthetase, Zn-domain"/>
    <property type="match status" value="1"/>
</dbReference>
<evidence type="ECO:0000256" key="8">
    <source>
        <dbReference type="ARBA" id="ARBA00022884"/>
    </source>
</evidence>
<dbReference type="eggNOG" id="KOG1247">
    <property type="taxonomic scope" value="Eukaryota"/>
</dbReference>
<evidence type="ECO:0000256" key="10">
    <source>
        <dbReference type="ARBA" id="ARBA00023146"/>
    </source>
</evidence>
<dbReference type="InterPro" id="IPR010987">
    <property type="entry name" value="Glutathione-S-Trfase_C-like"/>
</dbReference>
<evidence type="ECO:0000256" key="12">
    <source>
        <dbReference type="ARBA" id="ARBA00047364"/>
    </source>
</evidence>
<evidence type="ECO:0000256" key="6">
    <source>
        <dbReference type="ARBA" id="ARBA00022741"/>
    </source>
</evidence>
<evidence type="ECO:0000256" key="5">
    <source>
        <dbReference type="ARBA" id="ARBA00022598"/>
    </source>
</evidence>
<dbReference type="EnsemblMetazoa" id="SMAR010833-RA">
    <property type="protein sequence ID" value="SMAR010833-PA"/>
    <property type="gene ID" value="SMAR010833"/>
</dbReference>
<accession>T1JAR2</accession>
<dbReference type="HOGENOM" id="CLU_009710_3_2_1"/>
<dbReference type="InterPro" id="IPR009080">
    <property type="entry name" value="tRNAsynth_Ia_anticodon-bd"/>
</dbReference>
<dbReference type="InterPro" id="IPR036282">
    <property type="entry name" value="Glutathione-S-Trfase_C_sf"/>
</dbReference>
<keyword evidence="9 13" id="KW-0648">Protein biosynthesis</keyword>
<dbReference type="GO" id="GO:0006431">
    <property type="term" value="P:methionyl-tRNA aminoacylation"/>
    <property type="evidence" value="ECO:0007669"/>
    <property type="project" value="InterPro"/>
</dbReference>
<dbReference type="Gene3D" id="3.40.30.10">
    <property type="entry name" value="Glutaredoxin"/>
    <property type="match status" value="1"/>
</dbReference>
<dbReference type="eggNOG" id="KOG0867">
    <property type="taxonomic scope" value="Eukaryota"/>
</dbReference>
<dbReference type="InterPro" id="IPR029038">
    <property type="entry name" value="MetRS_Zn"/>
</dbReference>
<keyword evidence="7 13" id="KW-0067">ATP-binding</keyword>
<evidence type="ECO:0000256" key="11">
    <source>
        <dbReference type="ARBA" id="ARBA00030904"/>
    </source>
</evidence>
<dbReference type="PANTHER" id="PTHR45765">
    <property type="entry name" value="METHIONINE--TRNA LIGASE"/>
    <property type="match status" value="1"/>
</dbReference>
<evidence type="ECO:0000256" key="1">
    <source>
        <dbReference type="ARBA" id="ARBA00004496"/>
    </source>
</evidence>
<dbReference type="GO" id="GO:0005524">
    <property type="term" value="F:ATP binding"/>
    <property type="evidence" value="ECO:0007669"/>
    <property type="project" value="UniProtKB-KW"/>
</dbReference>
<reference evidence="17" key="2">
    <citation type="submission" date="2015-02" db="UniProtKB">
        <authorList>
            <consortium name="EnsemblMetazoa"/>
        </authorList>
    </citation>
    <scope>IDENTIFICATION</scope>
</reference>
<evidence type="ECO:0000259" key="16">
    <source>
        <dbReference type="PROSITE" id="PS51185"/>
    </source>
</evidence>
<dbReference type="InterPro" id="IPR033911">
    <property type="entry name" value="MetRS_core"/>
</dbReference>
<dbReference type="Gene3D" id="1.10.287.10">
    <property type="entry name" value="S15/NS1, RNA-binding"/>
    <property type="match status" value="1"/>
</dbReference>
<dbReference type="OMA" id="FELHNAI"/>
<dbReference type="InterPro" id="IPR023458">
    <property type="entry name" value="Met-tRNA_ligase_1"/>
</dbReference>
<dbReference type="GO" id="GO:0003723">
    <property type="term" value="F:RNA binding"/>
    <property type="evidence" value="ECO:0007669"/>
    <property type="project" value="UniProtKB-KW"/>
</dbReference>
<evidence type="ECO:0000256" key="7">
    <source>
        <dbReference type="ARBA" id="ARBA00022840"/>
    </source>
</evidence>
<keyword evidence="8" id="KW-0694">RNA-binding</keyword>
<evidence type="ECO:0000256" key="14">
    <source>
        <dbReference type="SAM" id="MobiDB-lite"/>
    </source>
</evidence>
<evidence type="ECO:0000256" key="4">
    <source>
        <dbReference type="ARBA" id="ARBA00022490"/>
    </source>
</evidence>
<feature type="region of interest" description="Disordered" evidence="14">
    <location>
        <begin position="220"/>
        <end position="239"/>
    </location>
</feature>
<proteinExistence type="inferred from homology"/>
<dbReference type="Gene3D" id="3.40.50.620">
    <property type="entry name" value="HUPs"/>
    <property type="match status" value="1"/>
</dbReference>
<evidence type="ECO:0000259" key="15">
    <source>
        <dbReference type="PROSITE" id="PS50405"/>
    </source>
</evidence>
<dbReference type="EC" id="6.1.1.10" evidence="2"/>
<dbReference type="InterPro" id="IPR015413">
    <property type="entry name" value="Methionyl/Leucyl_tRNA_Synth"/>
</dbReference>